<evidence type="ECO:0000256" key="7">
    <source>
        <dbReference type="ARBA" id="ARBA00022842"/>
    </source>
</evidence>
<dbReference type="PANTHER" id="PTHR43344:SF2">
    <property type="entry name" value="PHOSPHOSERINE PHOSPHATASE"/>
    <property type="match status" value="1"/>
</dbReference>
<reference evidence="11 12" key="1">
    <citation type="journal article" date="2016" name="Nat. Commun.">
        <title>Thousands of microbial genomes shed light on interconnected biogeochemical processes in an aquifer system.</title>
        <authorList>
            <person name="Anantharaman K."/>
            <person name="Brown C.T."/>
            <person name="Hug L.A."/>
            <person name="Sharon I."/>
            <person name="Castelle C.J."/>
            <person name="Probst A.J."/>
            <person name="Thomas B.C."/>
            <person name="Singh A."/>
            <person name="Wilkins M.J."/>
            <person name="Karaoz U."/>
            <person name="Brodie E.L."/>
            <person name="Williams K.H."/>
            <person name="Hubbard S.S."/>
            <person name="Banfield J.F."/>
        </authorList>
    </citation>
    <scope>NUCLEOTIDE SEQUENCE [LARGE SCALE GENOMIC DNA]</scope>
</reference>
<dbReference type="GO" id="GO:0036424">
    <property type="term" value="F:L-phosphoserine phosphatase activity"/>
    <property type="evidence" value="ECO:0007669"/>
    <property type="project" value="TreeGrafter"/>
</dbReference>
<comment type="cofactor">
    <cofactor evidence="1">
        <name>Mg(2+)</name>
        <dbReference type="ChEBI" id="CHEBI:18420"/>
    </cofactor>
</comment>
<dbReference type="Gene3D" id="3.40.50.1000">
    <property type="entry name" value="HAD superfamily/HAD-like"/>
    <property type="match status" value="1"/>
</dbReference>
<keyword evidence="4" id="KW-0028">Amino-acid biosynthesis</keyword>
<gene>
    <name evidence="11" type="ORF">A3C24_04310</name>
</gene>
<sequence length="197" mass="22368">MRYHFAFDLDGTITTKEILPILARELGMYREMEELTKKTMAGEIPFDQSFTKRVQMLKKIPVSKVQKIILDIPLNKHVVAFIKENRNRCHIVTQNLDVWIEPLLMRIGAPYLASTADVSGDRLKGIKKILRKKIIHSVVDYPIVAIGEGFNDLEMIVDAPLSIAFGEIHKPAPAILDAVDYAVYDAQQLCLLLNRLL</sequence>
<evidence type="ECO:0000256" key="5">
    <source>
        <dbReference type="ARBA" id="ARBA00022723"/>
    </source>
</evidence>
<dbReference type="GO" id="GO:0006564">
    <property type="term" value="P:L-serine biosynthetic process"/>
    <property type="evidence" value="ECO:0007669"/>
    <property type="project" value="UniProtKB-KW"/>
</dbReference>
<dbReference type="AlphaFoldDB" id="A0A1F7GVB2"/>
<evidence type="ECO:0000256" key="8">
    <source>
        <dbReference type="ARBA" id="ARBA00023299"/>
    </source>
</evidence>
<dbReference type="EC" id="3.1.3.3" evidence="3"/>
<dbReference type="InterPro" id="IPR050582">
    <property type="entry name" value="HAD-like_SerB"/>
</dbReference>
<evidence type="ECO:0000256" key="4">
    <source>
        <dbReference type="ARBA" id="ARBA00022605"/>
    </source>
</evidence>
<evidence type="ECO:0000256" key="9">
    <source>
        <dbReference type="ARBA" id="ARBA00048138"/>
    </source>
</evidence>
<dbReference type="Proteomes" id="UP000177159">
    <property type="component" value="Unassembled WGS sequence"/>
</dbReference>
<dbReference type="Gene3D" id="1.10.150.210">
    <property type="entry name" value="Phosphoserine phosphatase, domain 2"/>
    <property type="match status" value="1"/>
</dbReference>
<dbReference type="InterPro" id="IPR023214">
    <property type="entry name" value="HAD_sf"/>
</dbReference>
<evidence type="ECO:0000313" key="12">
    <source>
        <dbReference type="Proteomes" id="UP000177159"/>
    </source>
</evidence>
<protein>
    <recommendedName>
        <fullName evidence="3">phosphoserine phosphatase</fullName>
        <ecNumber evidence="3">3.1.3.3</ecNumber>
    </recommendedName>
</protein>
<comment type="catalytic activity">
    <reaction evidence="10">
        <text>O-phospho-D-serine + H2O = D-serine + phosphate</text>
        <dbReference type="Rhea" id="RHEA:24873"/>
        <dbReference type="ChEBI" id="CHEBI:15377"/>
        <dbReference type="ChEBI" id="CHEBI:35247"/>
        <dbReference type="ChEBI" id="CHEBI:43474"/>
        <dbReference type="ChEBI" id="CHEBI:58680"/>
        <dbReference type="EC" id="3.1.3.3"/>
    </reaction>
</comment>
<evidence type="ECO:0000256" key="10">
    <source>
        <dbReference type="ARBA" id="ARBA00048523"/>
    </source>
</evidence>
<name>A0A1F7GVB2_9BACT</name>
<proteinExistence type="predicted"/>
<evidence type="ECO:0000256" key="1">
    <source>
        <dbReference type="ARBA" id="ARBA00001946"/>
    </source>
</evidence>
<evidence type="ECO:0000256" key="2">
    <source>
        <dbReference type="ARBA" id="ARBA00005135"/>
    </source>
</evidence>
<keyword evidence="5" id="KW-0479">Metal-binding</keyword>
<dbReference type="SUPFAM" id="SSF56784">
    <property type="entry name" value="HAD-like"/>
    <property type="match status" value="1"/>
</dbReference>
<keyword evidence="7" id="KW-0460">Magnesium</keyword>
<dbReference type="NCBIfam" id="TIGR01488">
    <property type="entry name" value="HAD-SF-IB"/>
    <property type="match status" value="1"/>
</dbReference>
<keyword evidence="6" id="KW-0378">Hydrolase</keyword>
<dbReference type="EMBL" id="MFZM01000032">
    <property type="protein sequence ID" value="OGK22813.1"/>
    <property type="molecule type" value="Genomic_DNA"/>
</dbReference>
<keyword evidence="8" id="KW-0718">Serine biosynthesis</keyword>
<comment type="caution">
    <text evidence="11">The sequence shown here is derived from an EMBL/GenBank/DDBJ whole genome shotgun (WGS) entry which is preliminary data.</text>
</comment>
<comment type="pathway">
    <text evidence="2">Amino-acid biosynthesis; L-serine biosynthesis; L-serine from 3-phospho-D-glycerate: step 3/3.</text>
</comment>
<evidence type="ECO:0000313" key="11">
    <source>
        <dbReference type="EMBL" id="OGK22813.1"/>
    </source>
</evidence>
<dbReference type="GO" id="GO:0005737">
    <property type="term" value="C:cytoplasm"/>
    <property type="evidence" value="ECO:0007669"/>
    <property type="project" value="TreeGrafter"/>
</dbReference>
<dbReference type="GO" id="GO:0000287">
    <property type="term" value="F:magnesium ion binding"/>
    <property type="evidence" value="ECO:0007669"/>
    <property type="project" value="TreeGrafter"/>
</dbReference>
<accession>A0A1F7GVB2</accession>
<dbReference type="Pfam" id="PF12710">
    <property type="entry name" value="HAD"/>
    <property type="match status" value="1"/>
</dbReference>
<organism evidence="11 12">
    <name type="scientific">Candidatus Roizmanbacteria bacterium RIFCSPHIGHO2_02_FULL_37_24</name>
    <dbReference type="NCBI Taxonomy" id="1802037"/>
    <lineage>
        <taxon>Bacteria</taxon>
        <taxon>Candidatus Roizmaniibacteriota</taxon>
    </lineage>
</organism>
<dbReference type="InterPro" id="IPR036412">
    <property type="entry name" value="HAD-like_sf"/>
</dbReference>
<dbReference type="PANTHER" id="PTHR43344">
    <property type="entry name" value="PHOSPHOSERINE PHOSPHATASE"/>
    <property type="match status" value="1"/>
</dbReference>
<comment type="catalytic activity">
    <reaction evidence="9">
        <text>O-phospho-L-serine + H2O = L-serine + phosphate</text>
        <dbReference type="Rhea" id="RHEA:21208"/>
        <dbReference type="ChEBI" id="CHEBI:15377"/>
        <dbReference type="ChEBI" id="CHEBI:33384"/>
        <dbReference type="ChEBI" id="CHEBI:43474"/>
        <dbReference type="ChEBI" id="CHEBI:57524"/>
        <dbReference type="EC" id="3.1.3.3"/>
    </reaction>
</comment>
<evidence type="ECO:0000256" key="3">
    <source>
        <dbReference type="ARBA" id="ARBA00012640"/>
    </source>
</evidence>
<evidence type="ECO:0000256" key="6">
    <source>
        <dbReference type="ARBA" id="ARBA00022801"/>
    </source>
</evidence>